<evidence type="ECO:0000256" key="6">
    <source>
        <dbReference type="SAM" id="Phobius"/>
    </source>
</evidence>
<evidence type="ECO:0008006" key="9">
    <source>
        <dbReference type="Google" id="ProtNLM"/>
    </source>
</evidence>
<feature type="region of interest" description="Disordered" evidence="5">
    <location>
        <begin position="1"/>
        <end position="51"/>
    </location>
</feature>
<evidence type="ECO:0000313" key="8">
    <source>
        <dbReference type="Proteomes" id="UP000245884"/>
    </source>
</evidence>
<dbReference type="GeneID" id="37027890"/>
<feature type="transmembrane region" description="Helical" evidence="6">
    <location>
        <begin position="559"/>
        <end position="576"/>
    </location>
</feature>
<feature type="transmembrane region" description="Helical" evidence="6">
    <location>
        <begin position="376"/>
        <end position="397"/>
    </location>
</feature>
<keyword evidence="8" id="KW-1185">Reference proteome</keyword>
<feature type="compositionally biased region" description="Low complexity" evidence="5">
    <location>
        <begin position="626"/>
        <end position="636"/>
    </location>
</feature>
<evidence type="ECO:0000256" key="4">
    <source>
        <dbReference type="ARBA" id="ARBA00023136"/>
    </source>
</evidence>
<dbReference type="GO" id="GO:0016020">
    <property type="term" value="C:membrane"/>
    <property type="evidence" value="ECO:0007669"/>
    <property type="project" value="UniProtKB-SubCell"/>
</dbReference>
<feature type="region of interest" description="Disordered" evidence="5">
    <location>
        <begin position="67"/>
        <end position="126"/>
    </location>
</feature>
<organism evidence="7 8">
    <name type="scientific">Jaminaea rosea</name>
    <dbReference type="NCBI Taxonomy" id="1569628"/>
    <lineage>
        <taxon>Eukaryota</taxon>
        <taxon>Fungi</taxon>
        <taxon>Dikarya</taxon>
        <taxon>Basidiomycota</taxon>
        <taxon>Ustilaginomycotina</taxon>
        <taxon>Exobasidiomycetes</taxon>
        <taxon>Microstromatales</taxon>
        <taxon>Microstromatales incertae sedis</taxon>
        <taxon>Jaminaea</taxon>
    </lineage>
</organism>
<feature type="transmembrane region" description="Helical" evidence="6">
    <location>
        <begin position="417"/>
        <end position="439"/>
    </location>
</feature>
<dbReference type="InterPro" id="IPR002293">
    <property type="entry name" value="AA/rel_permease1"/>
</dbReference>
<feature type="transmembrane region" description="Helical" evidence="6">
    <location>
        <begin position="531"/>
        <end position="553"/>
    </location>
</feature>
<name>A0A316UWA4_9BASI</name>
<feature type="transmembrane region" description="Helical" evidence="6">
    <location>
        <begin position="471"/>
        <end position="492"/>
    </location>
</feature>
<feature type="compositionally biased region" description="Basic and acidic residues" evidence="5">
    <location>
        <begin position="85"/>
        <end position="101"/>
    </location>
</feature>
<dbReference type="RefSeq" id="XP_025362815.1">
    <property type="nucleotide sequence ID" value="XM_025506067.1"/>
</dbReference>
<accession>A0A316UWA4</accession>
<reference evidence="7 8" key="1">
    <citation type="journal article" date="2018" name="Mol. Biol. Evol.">
        <title>Broad Genomic Sampling Reveals a Smut Pathogenic Ancestry of the Fungal Clade Ustilaginomycotina.</title>
        <authorList>
            <person name="Kijpornyongpan T."/>
            <person name="Mondo S.J."/>
            <person name="Barry K."/>
            <person name="Sandor L."/>
            <person name="Lee J."/>
            <person name="Lipzen A."/>
            <person name="Pangilinan J."/>
            <person name="LaButti K."/>
            <person name="Hainaut M."/>
            <person name="Henrissat B."/>
            <person name="Grigoriev I.V."/>
            <person name="Spatafora J.W."/>
            <person name="Aime M.C."/>
        </authorList>
    </citation>
    <scope>NUCLEOTIDE SEQUENCE [LARGE SCALE GENOMIC DNA]</scope>
    <source>
        <strain evidence="7 8">MCA 5214</strain>
    </source>
</reference>
<feature type="region of interest" description="Disordered" evidence="5">
    <location>
        <begin position="594"/>
        <end position="665"/>
    </location>
</feature>
<feature type="transmembrane region" description="Helical" evidence="6">
    <location>
        <begin position="294"/>
        <end position="313"/>
    </location>
</feature>
<dbReference type="PANTHER" id="PTHR11785:SF512">
    <property type="entry name" value="SOBREMESA, ISOFORM B"/>
    <property type="match status" value="1"/>
</dbReference>
<dbReference type="STRING" id="1569628.A0A316UWA4"/>
<keyword evidence="3 6" id="KW-1133">Transmembrane helix</keyword>
<feature type="transmembrane region" description="Helical" evidence="6">
    <location>
        <begin position="132"/>
        <end position="154"/>
    </location>
</feature>
<evidence type="ECO:0000256" key="1">
    <source>
        <dbReference type="ARBA" id="ARBA00004141"/>
    </source>
</evidence>
<dbReference type="Pfam" id="PF13520">
    <property type="entry name" value="AA_permease_2"/>
    <property type="match status" value="1"/>
</dbReference>
<feature type="compositionally biased region" description="Acidic residues" evidence="5">
    <location>
        <begin position="607"/>
        <end position="621"/>
    </location>
</feature>
<dbReference type="PANTHER" id="PTHR11785">
    <property type="entry name" value="AMINO ACID TRANSPORTER"/>
    <property type="match status" value="1"/>
</dbReference>
<dbReference type="InterPro" id="IPR050598">
    <property type="entry name" value="AminoAcid_Transporter"/>
</dbReference>
<protein>
    <recommendedName>
        <fullName evidence="9">Amino acid transporter</fullName>
    </recommendedName>
</protein>
<dbReference type="GO" id="GO:0015179">
    <property type="term" value="F:L-amino acid transmembrane transporter activity"/>
    <property type="evidence" value="ECO:0007669"/>
    <property type="project" value="TreeGrafter"/>
</dbReference>
<feature type="transmembrane region" description="Helical" evidence="6">
    <location>
        <begin position="262"/>
        <end position="282"/>
    </location>
</feature>
<comment type="subcellular location">
    <subcellularLocation>
        <location evidence="1">Membrane</location>
        <topology evidence="1">Multi-pass membrane protein</topology>
    </subcellularLocation>
</comment>
<gene>
    <name evidence="7" type="ORF">BDZ90DRAFT_231958</name>
</gene>
<dbReference type="FunFam" id="1.20.1740.10:FF:000042">
    <property type="entry name" value="Similar to amino acid transporter"/>
    <property type="match status" value="1"/>
</dbReference>
<dbReference type="AlphaFoldDB" id="A0A316UWA4"/>
<feature type="compositionally biased region" description="Basic and acidic residues" evidence="5">
    <location>
        <begin position="647"/>
        <end position="665"/>
    </location>
</feature>
<feature type="transmembrane region" description="Helical" evidence="6">
    <location>
        <begin position="498"/>
        <end position="519"/>
    </location>
</feature>
<sequence length="665" mass="70495">MGDALGEAIVAQGVSDQPLEKTSQPVKHSVEEADLEEGSDKDARNLSRTSVESVSFGFRHNLLPLSLSGRSYDEDDDGESDGGSSDDHKRGIGSAARHEYGEVEGSASAAASRSISRSRSRRRRDPERRMNLIDGVALTVGLQIGSGIFSSPGVVTLNTGSVGSSLVVWLASGMLAWCGAASFAELGSAIPQNGGAQAYLNYSLGGLPSYLFSWTAIVALKPGSGAIIAIIFGEYLARVLYHTTSSSASTPHSQSLDGIPDWSIKLLASLIVILISALNALSAKLGTRMQVATTVVKLIALVAVPILAIVTAARGKMPDESREAFSSFGALFKGSSTAPSAYALALYSGLWAYDGWDQVSYVAGEMRNVSRDLPRVIHSSMTLVVCFFSITVLSYFLVLPPQQVGRTNTVALDFGSAILGTGGGIAFSLLVVFSCFGALNSQIYTSSRLVYAAGREGYLPSMFGSIHKRTATPVAATVFQGVMVLVFILFGSGFASLVSFYGVCSYTWYFLTVVGLLVLRVKEPNLERPYRAWLATPVIFATTALFLLLMPIASAPLEAGAAFLFMLAGLPAYFISTGKAAALCGKRWGSADGKAGQQPGMLHEHEVDDDDREGGNEEEAMEMLPSSSRVASASLRRSGDDDDEDDDGRKGRPIDKGKQRAVDDG</sequence>
<dbReference type="OrthoDB" id="5982228at2759"/>
<feature type="compositionally biased region" description="Low complexity" evidence="5">
    <location>
        <begin position="106"/>
        <end position="115"/>
    </location>
</feature>
<keyword evidence="4 6" id="KW-0472">Membrane</keyword>
<dbReference type="EMBL" id="KZ819666">
    <property type="protein sequence ID" value="PWN28203.1"/>
    <property type="molecule type" value="Genomic_DNA"/>
</dbReference>
<feature type="transmembrane region" description="Helical" evidence="6">
    <location>
        <begin position="166"/>
        <end position="187"/>
    </location>
</feature>
<evidence type="ECO:0000256" key="3">
    <source>
        <dbReference type="ARBA" id="ARBA00022989"/>
    </source>
</evidence>
<proteinExistence type="predicted"/>
<evidence type="ECO:0000256" key="5">
    <source>
        <dbReference type="SAM" id="MobiDB-lite"/>
    </source>
</evidence>
<dbReference type="Gene3D" id="1.20.1740.10">
    <property type="entry name" value="Amino acid/polyamine transporter I"/>
    <property type="match status" value="1"/>
</dbReference>
<dbReference type="Proteomes" id="UP000245884">
    <property type="component" value="Unassembled WGS sequence"/>
</dbReference>
<evidence type="ECO:0000313" key="7">
    <source>
        <dbReference type="EMBL" id="PWN28203.1"/>
    </source>
</evidence>
<evidence type="ECO:0000256" key="2">
    <source>
        <dbReference type="ARBA" id="ARBA00022692"/>
    </source>
</evidence>
<keyword evidence="2 6" id="KW-0812">Transmembrane</keyword>